<organism evidence="2 3">
    <name type="scientific">Legionella oakridgensis</name>
    <dbReference type="NCBI Taxonomy" id="29423"/>
    <lineage>
        <taxon>Bacteria</taxon>
        <taxon>Pseudomonadati</taxon>
        <taxon>Pseudomonadota</taxon>
        <taxon>Gammaproteobacteria</taxon>
        <taxon>Legionellales</taxon>
        <taxon>Legionellaceae</taxon>
        <taxon>Legionella</taxon>
    </lineage>
</organism>
<name>A0A0W0WY01_9GAMM</name>
<comment type="caution">
    <text evidence="2">The sequence shown here is derived from an EMBL/GenBank/DDBJ whole genome shotgun (WGS) entry which is preliminary data.</text>
</comment>
<reference evidence="2 3" key="1">
    <citation type="submission" date="2015-11" db="EMBL/GenBank/DDBJ databases">
        <title>Genomic analysis of 38 Legionella species identifies large and diverse effector repertoires.</title>
        <authorList>
            <person name="Burstein D."/>
            <person name="Amaro F."/>
            <person name="Zusman T."/>
            <person name="Lifshitz Z."/>
            <person name="Cohen O."/>
            <person name="Gilbert J.A."/>
            <person name="Pupko T."/>
            <person name="Shuman H.A."/>
            <person name="Segal G."/>
        </authorList>
    </citation>
    <scope>NUCLEOTIDE SEQUENCE [LARGE SCALE GENOMIC DNA]</scope>
    <source>
        <strain evidence="2 3">Oak Ridge-10</strain>
    </source>
</reference>
<sequence length="122" mass="14458">MHEEIFKTIIRQENQLLARKEPVSNLIDLIDDEFMEIGKYGEMHDKAEVARWLMSDERSEYYGVQFDAKQLADEVILLTYISENKENQGANRKQVFRSSIWRLHQGKWRMVFHQGTPLSGQK</sequence>
<feature type="domain" description="DUF4440" evidence="1">
    <location>
        <begin position="11"/>
        <end position="110"/>
    </location>
</feature>
<protein>
    <recommendedName>
        <fullName evidence="1">DUF4440 domain-containing protein</fullName>
    </recommendedName>
</protein>
<gene>
    <name evidence="2" type="ORF">Loak_2331</name>
</gene>
<dbReference type="Proteomes" id="UP000054858">
    <property type="component" value="Unassembled WGS sequence"/>
</dbReference>
<dbReference type="RefSeq" id="WP_025385658.1">
    <property type="nucleotide sequence ID" value="NZ_LCUA01000029.1"/>
</dbReference>
<dbReference type="EMBL" id="LNYP01000031">
    <property type="protein sequence ID" value="KTD37195.1"/>
    <property type="molecule type" value="Genomic_DNA"/>
</dbReference>
<evidence type="ECO:0000313" key="2">
    <source>
        <dbReference type="EMBL" id="KTD37195.1"/>
    </source>
</evidence>
<dbReference type="InterPro" id="IPR032710">
    <property type="entry name" value="NTF2-like_dom_sf"/>
</dbReference>
<dbReference type="Pfam" id="PF14534">
    <property type="entry name" value="DUF4440"/>
    <property type="match status" value="1"/>
</dbReference>
<dbReference type="PATRIC" id="fig|29423.5.peg.2447"/>
<proteinExistence type="predicted"/>
<dbReference type="AlphaFoldDB" id="A0A0W0WY01"/>
<dbReference type="Gene3D" id="3.10.450.50">
    <property type="match status" value="1"/>
</dbReference>
<dbReference type="InterPro" id="IPR027843">
    <property type="entry name" value="DUF4440"/>
</dbReference>
<accession>A0A0W0WY01</accession>
<evidence type="ECO:0000313" key="3">
    <source>
        <dbReference type="Proteomes" id="UP000054858"/>
    </source>
</evidence>
<dbReference type="SUPFAM" id="SSF54427">
    <property type="entry name" value="NTF2-like"/>
    <property type="match status" value="1"/>
</dbReference>
<evidence type="ECO:0000259" key="1">
    <source>
        <dbReference type="Pfam" id="PF14534"/>
    </source>
</evidence>